<gene>
    <name evidence="1" type="ORF">TSG867_LOCUS34242</name>
</gene>
<comment type="caution">
    <text evidence="1">The sequence shown here is derived from an EMBL/GenBank/DDBJ whole genome shotgun (WGS) entry which is preliminary data.</text>
</comment>
<proteinExistence type="predicted"/>
<protein>
    <submittedName>
        <fullName evidence="1">Uncharacterized protein</fullName>
    </submittedName>
</protein>
<name>A0A821JRX5_9BILA</name>
<evidence type="ECO:0000313" key="1">
    <source>
        <dbReference type="EMBL" id="CAF4727185.1"/>
    </source>
</evidence>
<evidence type="ECO:0000313" key="2">
    <source>
        <dbReference type="Proteomes" id="UP000663862"/>
    </source>
</evidence>
<dbReference type="EMBL" id="CAJOBQ010016542">
    <property type="protein sequence ID" value="CAF4727185.1"/>
    <property type="molecule type" value="Genomic_DNA"/>
</dbReference>
<dbReference type="Proteomes" id="UP000663862">
    <property type="component" value="Unassembled WGS sequence"/>
</dbReference>
<organism evidence="1 2">
    <name type="scientific">Rotaria socialis</name>
    <dbReference type="NCBI Taxonomy" id="392032"/>
    <lineage>
        <taxon>Eukaryota</taxon>
        <taxon>Metazoa</taxon>
        <taxon>Spiralia</taxon>
        <taxon>Gnathifera</taxon>
        <taxon>Rotifera</taxon>
        <taxon>Eurotatoria</taxon>
        <taxon>Bdelloidea</taxon>
        <taxon>Philodinida</taxon>
        <taxon>Philodinidae</taxon>
        <taxon>Rotaria</taxon>
    </lineage>
</organism>
<feature type="non-terminal residue" evidence="1">
    <location>
        <position position="1"/>
    </location>
</feature>
<sequence>RDALGIRVDALRGQPAIQDRVIIAYDLVRFRLSIPKPPLMIKS</sequence>
<dbReference type="AlphaFoldDB" id="A0A821JRX5"/>
<accession>A0A821JRX5</accession>
<reference evidence="1" key="1">
    <citation type="submission" date="2021-02" db="EMBL/GenBank/DDBJ databases">
        <authorList>
            <person name="Nowell W R."/>
        </authorList>
    </citation>
    <scope>NUCLEOTIDE SEQUENCE</scope>
</reference>